<dbReference type="Proteomes" id="UP000024635">
    <property type="component" value="Unassembled WGS sequence"/>
</dbReference>
<dbReference type="AlphaFoldDB" id="A0A016VXP6"/>
<proteinExistence type="predicted"/>
<accession>A0A016VXP6</accession>
<organism evidence="1 2">
    <name type="scientific">Ancylostoma ceylanicum</name>
    <dbReference type="NCBI Taxonomy" id="53326"/>
    <lineage>
        <taxon>Eukaryota</taxon>
        <taxon>Metazoa</taxon>
        <taxon>Ecdysozoa</taxon>
        <taxon>Nematoda</taxon>
        <taxon>Chromadorea</taxon>
        <taxon>Rhabditida</taxon>
        <taxon>Rhabditina</taxon>
        <taxon>Rhabditomorpha</taxon>
        <taxon>Strongyloidea</taxon>
        <taxon>Ancylostomatidae</taxon>
        <taxon>Ancylostomatinae</taxon>
        <taxon>Ancylostoma</taxon>
    </lineage>
</organism>
<name>A0A016VXP6_9BILA</name>
<protein>
    <submittedName>
        <fullName evidence="1">Uncharacterized protein</fullName>
    </submittedName>
</protein>
<reference evidence="2" key="1">
    <citation type="journal article" date="2015" name="Nat. Genet.">
        <title>The genome and transcriptome of the zoonotic hookworm Ancylostoma ceylanicum identify infection-specific gene families.</title>
        <authorList>
            <person name="Schwarz E.M."/>
            <person name="Hu Y."/>
            <person name="Antoshechkin I."/>
            <person name="Miller M.M."/>
            <person name="Sternberg P.W."/>
            <person name="Aroian R.V."/>
        </authorList>
    </citation>
    <scope>NUCLEOTIDE SEQUENCE</scope>
    <source>
        <strain evidence="2">HY135</strain>
    </source>
</reference>
<gene>
    <name evidence="1" type="primary">Acey_s0003.g1378</name>
    <name evidence="1" type="ORF">Y032_0003g1378</name>
</gene>
<evidence type="ECO:0000313" key="2">
    <source>
        <dbReference type="Proteomes" id="UP000024635"/>
    </source>
</evidence>
<evidence type="ECO:0000313" key="1">
    <source>
        <dbReference type="EMBL" id="EYC32061.1"/>
    </source>
</evidence>
<keyword evidence="2" id="KW-1185">Reference proteome</keyword>
<comment type="caution">
    <text evidence="1">The sequence shown here is derived from an EMBL/GenBank/DDBJ whole genome shotgun (WGS) entry which is preliminary data.</text>
</comment>
<sequence length="83" mass="8899">MTTPGAESQISAVGIQNGWTSSAIEHCVMHRSERRMNPSFFSAKNGGYREVKNGLSALTASVWMHAGEGHPDANAVQILHCSS</sequence>
<dbReference type="EMBL" id="JARK01001339">
    <property type="protein sequence ID" value="EYC32061.1"/>
    <property type="molecule type" value="Genomic_DNA"/>
</dbReference>